<dbReference type="OrthoDB" id="7052909at2"/>
<dbReference type="Gene3D" id="3.40.50.10140">
    <property type="entry name" value="Toll/interleukin-1 receptor homology (TIR) domain"/>
    <property type="match status" value="1"/>
</dbReference>
<dbReference type="InterPro" id="IPR000157">
    <property type="entry name" value="TIR_dom"/>
</dbReference>
<dbReference type="HOGENOM" id="CLU_539300_0_0_6"/>
<feature type="domain" description="TIR" evidence="2">
    <location>
        <begin position="13"/>
        <end position="180"/>
    </location>
</feature>
<reference evidence="3 4" key="1">
    <citation type="journal article" date="2014" name="ISME J.">
        <title>Ecophysiology of Thioploca ingrica as revealed by the complete genome sequence supplemented with proteomic evidence.</title>
        <authorList>
            <person name="Kojima H."/>
            <person name="Ogura Y."/>
            <person name="Yamamoto N."/>
            <person name="Togashi T."/>
            <person name="Mori H."/>
            <person name="Watanabe T."/>
            <person name="Nemoto F."/>
            <person name="Kurokawa K."/>
            <person name="Hayashi T."/>
            <person name="Fukui M."/>
        </authorList>
    </citation>
    <scope>NUCLEOTIDE SEQUENCE [LARGE SCALE GENOMIC DNA]</scope>
</reference>
<organism evidence="3 4">
    <name type="scientific">Thioploca ingrica</name>
    <dbReference type="NCBI Taxonomy" id="40754"/>
    <lineage>
        <taxon>Bacteria</taxon>
        <taxon>Pseudomonadati</taxon>
        <taxon>Pseudomonadota</taxon>
        <taxon>Gammaproteobacteria</taxon>
        <taxon>Thiotrichales</taxon>
        <taxon>Thiotrichaceae</taxon>
        <taxon>Thioploca</taxon>
    </lineage>
</organism>
<evidence type="ECO:0000259" key="2">
    <source>
        <dbReference type="PROSITE" id="PS50104"/>
    </source>
</evidence>
<evidence type="ECO:0000256" key="1">
    <source>
        <dbReference type="SAM" id="Coils"/>
    </source>
</evidence>
<keyword evidence="3" id="KW-0675">Receptor</keyword>
<dbReference type="Proteomes" id="UP000031623">
    <property type="component" value="Chromosome"/>
</dbReference>
<dbReference type="KEGG" id="tig:THII_0873"/>
<evidence type="ECO:0000313" key="3">
    <source>
        <dbReference type="EMBL" id="BAP55170.1"/>
    </source>
</evidence>
<keyword evidence="1" id="KW-0175">Coiled coil</keyword>
<dbReference type="InterPro" id="IPR035897">
    <property type="entry name" value="Toll_tir_struct_dom_sf"/>
</dbReference>
<dbReference type="SUPFAM" id="SSF52200">
    <property type="entry name" value="Toll/Interleukin receptor TIR domain"/>
    <property type="match status" value="1"/>
</dbReference>
<proteinExistence type="predicted"/>
<dbReference type="PROSITE" id="PS50104">
    <property type="entry name" value="TIR"/>
    <property type="match status" value="1"/>
</dbReference>
<dbReference type="Pfam" id="PF13676">
    <property type="entry name" value="TIR_2"/>
    <property type="match status" value="1"/>
</dbReference>
<feature type="coiled-coil region" evidence="1">
    <location>
        <begin position="166"/>
        <end position="193"/>
    </location>
</feature>
<dbReference type="AlphaFoldDB" id="A0A090AJQ0"/>
<gene>
    <name evidence="3" type="ORF">THII_0873</name>
</gene>
<keyword evidence="4" id="KW-1185">Reference proteome</keyword>
<accession>A0A090AJQ0</accession>
<dbReference type="EMBL" id="AP014633">
    <property type="protein sequence ID" value="BAP55170.1"/>
    <property type="molecule type" value="Genomic_DNA"/>
</dbReference>
<evidence type="ECO:0000313" key="4">
    <source>
        <dbReference type="Proteomes" id="UP000031623"/>
    </source>
</evidence>
<dbReference type="STRING" id="40754.THII_0873"/>
<name>A0A090AJQ0_9GAMM</name>
<protein>
    <submittedName>
        <fullName evidence="3">Extracellular ligand-binding receptor</fullName>
    </submittedName>
</protein>
<dbReference type="GO" id="GO:0007165">
    <property type="term" value="P:signal transduction"/>
    <property type="evidence" value="ECO:0007669"/>
    <property type="project" value="InterPro"/>
</dbReference>
<sequence length="505" mass="57016">MLIHAPKAYVPNCKHDIFVSYARVDDEPFAGADKGWVTTLITGLKILLGKKLGSPELFSLWMDHELRGNTPTTPHICKQLETSALFVLILSPAYEVSQWCQFELNTLLAIAGKDSGRIFVVEHDIVEERSPDLSDLLGYKFWVRNEFGQPRILAIPKPNPEEFEYYQKLDDLARQLVEKLKELKQEAQAKLATTPTLPSDYADLIAATTTLTTRLPADEADPTPTITSPPTTTVFLAKVSENLEKHRQEVKGYLEQQGVRILPTKEYAFATLQQSLDQDLKECQLFVQLLNDNSGGFINYPLFQYQRAQAASLPILQWRDPRLNLTTVTDSVQRTLLEASTVMAVHLFEFQTYIIKYLTPAPVEIPKPTTAGDILVFINAAPEDMTLAHRIKDILDAHGIGYSLPLEISTSTKAAEIRNYLEQNLLYCDSIIVLYDNTSAVWVNEQLLYCRRMQRLRDQPLKIIAVYSTPSPNKPPLNIKLPNMQILNCPATQVESCLPLFLQSL</sequence>